<keyword evidence="2" id="KW-1185">Reference proteome</keyword>
<sequence>MINGKFKNLDDLNSNIWENLTESKNNYENFLDSLFPNWRRFEKKEIEDNIKYFEDGKLKFSFRIDLKSQNYKHIDIFLKSDVRPYQRIFLKKDMITKYRYYEFNTWIRNYDVIIGNEVTPVYTIEYFNDRERFIDLYYQPGSLFYEKSEFLSYMFQKMES</sequence>
<organism evidence="1 2">
    <name type="scientific">Weissella sagaensis</name>
    <dbReference type="NCBI Taxonomy" id="2559928"/>
    <lineage>
        <taxon>Bacteria</taxon>
        <taxon>Bacillati</taxon>
        <taxon>Bacillota</taxon>
        <taxon>Bacilli</taxon>
        <taxon>Lactobacillales</taxon>
        <taxon>Lactobacillaceae</taxon>
        <taxon>Weissella</taxon>
    </lineage>
</organism>
<reference evidence="2" key="1">
    <citation type="journal article" date="2019" name="Int. J. Syst. Evol. Microbiol.">
        <title>The Global Catalogue of Microorganisms (GCM) 10K type strain sequencing project: providing services to taxonomists for standard genome sequencing and annotation.</title>
        <authorList>
            <consortium name="The Broad Institute Genomics Platform"/>
            <consortium name="The Broad Institute Genome Sequencing Center for Infectious Disease"/>
            <person name="Wu L."/>
            <person name="Ma J."/>
        </authorList>
    </citation>
    <scope>NUCLEOTIDE SEQUENCE [LARGE SCALE GENOMIC DNA]</scope>
    <source>
        <strain evidence="2">CCM 8924</strain>
    </source>
</reference>
<accession>A0ABW1RSN4</accession>
<dbReference type="RefSeq" id="WP_137600866.1">
    <property type="nucleotide sequence ID" value="NZ_BJDT01000009.1"/>
</dbReference>
<gene>
    <name evidence="1" type="ORF">ACFQGR_03520</name>
</gene>
<dbReference type="EMBL" id="JBHSSG010000009">
    <property type="protein sequence ID" value="MFC6178466.1"/>
    <property type="molecule type" value="Genomic_DNA"/>
</dbReference>
<evidence type="ECO:0000313" key="2">
    <source>
        <dbReference type="Proteomes" id="UP001596158"/>
    </source>
</evidence>
<proteinExistence type="predicted"/>
<dbReference type="Proteomes" id="UP001596158">
    <property type="component" value="Unassembled WGS sequence"/>
</dbReference>
<comment type="caution">
    <text evidence="1">The sequence shown here is derived from an EMBL/GenBank/DDBJ whole genome shotgun (WGS) entry which is preliminary data.</text>
</comment>
<protein>
    <submittedName>
        <fullName evidence="1">Uncharacterized protein</fullName>
    </submittedName>
</protein>
<name>A0ABW1RSN4_9LACO</name>
<evidence type="ECO:0000313" key="1">
    <source>
        <dbReference type="EMBL" id="MFC6178466.1"/>
    </source>
</evidence>